<comment type="caution">
    <text evidence="1">The sequence shown here is derived from an EMBL/GenBank/DDBJ whole genome shotgun (WGS) entry which is preliminary data.</text>
</comment>
<sequence length="116" mass="13369">MIVKKRNGWYQTGNHFAKWLEGSTYTVIQVGKAKGKPYVQWYDGVNIANATPDFFRQNGSYEEYIQQQSDIEKAVYLTVYSLDYDSCVTCRGNKEVGEILIEENVLSEDDIFDFVS</sequence>
<organism evidence="1 2">
    <name type="scientific">Domibacillus iocasae</name>
    <dbReference type="NCBI Taxonomy" id="1714016"/>
    <lineage>
        <taxon>Bacteria</taxon>
        <taxon>Bacillati</taxon>
        <taxon>Bacillota</taxon>
        <taxon>Bacilli</taxon>
        <taxon>Bacillales</taxon>
        <taxon>Bacillaceae</taxon>
        <taxon>Domibacillus</taxon>
    </lineage>
</organism>
<accession>A0A1E7DNF8</accession>
<dbReference type="EMBL" id="MAMP01000022">
    <property type="protein sequence ID" value="OES44630.1"/>
    <property type="molecule type" value="Genomic_DNA"/>
</dbReference>
<evidence type="ECO:0000313" key="2">
    <source>
        <dbReference type="Proteomes" id="UP000095658"/>
    </source>
</evidence>
<dbReference type="OrthoDB" id="2966994at2"/>
<dbReference type="AlphaFoldDB" id="A0A1E7DNF8"/>
<keyword evidence="2" id="KW-1185">Reference proteome</keyword>
<proteinExistence type="predicted"/>
<dbReference type="RefSeq" id="WP_069939220.1">
    <property type="nucleotide sequence ID" value="NZ_MAMP01000022.1"/>
</dbReference>
<dbReference type="Proteomes" id="UP000095658">
    <property type="component" value="Unassembled WGS sequence"/>
</dbReference>
<reference evidence="1 2" key="1">
    <citation type="submission" date="2016-06" db="EMBL/GenBank/DDBJ databases">
        <title>Domibacillus iocasae genome sequencing.</title>
        <authorList>
            <person name="Verma A."/>
            <person name="Pal Y."/>
            <person name="Ojha A.K."/>
            <person name="Krishnamurthi S."/>
        </authorList>
    </citation>
    <scope>NUCLEOTIDE SEQUENCE [LARGE SCALE GENOMIC DNA]</scope>
    <source>
        <strain evidence="1 2">DSM 29979</strain>
    </source>
</reference>
<protein>
    <submittedName>
        <fullName evidence="1">Uncharacterized protein</fullName>
    </submittedName>
</protein>
<name>A0A1E7DNF8_9BACI</name>
<evidence type="ECO:0000313" key="1">
    <source>
        <dbReference type="EMBL" id="OES44630.1"/>
    </source>
</evidence>
<gene>
    <name evidence="1" type="ORF">BA724_10230</name>
</gene>